<accession>A0A9P7UTD3</accession>
<organism evidence="1 2">
    <name type="scientific">Marasmius oreades</name>
    <name type="common">fairy-ring Marasmius</name>
    <dbReference type="NCBI Taxonomy" id="181124"/>
    <lineage>
        <taxon>Eukaryota</taxon>
        <taxon>Fungi</taxon>
        <taxon>Dikarya</taxon>
        <taxon>Basidiomycota</taxon>
        <taxon>Agaricomycotina</taxon>
        <taxon>Agaricomycetes</taxon>
        <taxon>Agaricomycetidae</taxon>
        <taxon>Agaricales</taxon>
        <taxon>Marasmiineae</taxon>
        <taxon>Marasmiaceae</taxon>
        <taxon>Marasmius</taxon>
    </lineage>
</organism>
<keyword evidence="2" id="KW-1185">Reference proteome</keyword>
<sequence>MSTTLTSKLQNLNLEEETDELYPPNSTMAMTHAFKLHQVHLEETKDEVIGPPDGHLTFGYMMKYEPFDTLPIGYFPWKEVDHYPPTFDYGIPVTVEEIKDYARREIFAGGPVPDDYRRVLFGVFEKLDNEFGLDPALGFFIGTPYSKTQGLVILKFIDNYFCPFSVEKVNLIVDGIKKAFGKAPQWFLSGTNKKFKDHYNVPDWKLDRYDAHRRKLLNF</sequence>
<dbReference type="RefSeq" id="XP_043009833.1">
    <property type="nucleotide sequence ID" value="XM_043151753.1"/>
</dbReference>
<gene>
    <name evidence="1" type="ORF">E1B28_007045</name>
</gene>
<dbReference type="OrthoDB" id="3029568at2759"/>
<comment type="caution">
    <text evidence="1">The sequence shown here is derived from an EMBL/GenBank/DDBJ whole genome shotgun (WGS) entry which is preliminary data.</text>
</comment>
<evidence type="ECO:0000313" key="1">
    <source>
        <dbReference type="EMBL" id="KAG7093363.1"/>
    </source>
</evidence>
<dbReference type="GeneID" id="66076121"/>
<dbReference type="AlphaFoldDB" id="A0A9P7UTD3"/>
<evidence type="ECO:0000313" key="2">
    <source>
        <dbReference type="Proteomes" id="UP001049176"/>
    </source>
</evidence>
<dbReference type="KEGG" id="more:E1B28_007045"/>
<proteinExistence type="predicted"/>
<name>A0A9P7UTD3_9AGAR</name>
<reference evidence="1" key="1">
    <citation type="journal article" date="2021" name="Genome Biol. Evol.">
        <title>The assembled and annotated genome of the fairy-ring fungus Marasmius oreades.</title>
        <authorList>
            <person name="Hiltunen M."/>
            <person name="Ament-Velasquez S.L."/>
            <person name="Johannesson H."/>
        </authorList>
    </citation>
    <scope>NUCLEOTIDE SEQUENCE</scope>
    <source>
        <strain evidence="1">03SP1</strain>
    </source>
</reference>
<protein>
    <submittedName>
        <fullName evidence="1">Uncharacterized protein</fullName>
    </submittedName>
</protein>
<dbReference type="Proteomes" id="UP001049176">
    <property type="component" value="Chromosome 4"/>
</dbReference>
<dbReference type="EMBL" id="CM032184">
    <property type="protein sequence ID" value="KAG7093363.1"/>
    <property type="molecule type" value="Genomic_DNA"/>
</dbReference>